<feature type="compositionally biased region" description="Basic and acidic residues" evidence="1">
    <location>
        <begin position="214"/>
        <end position="223"/>
    </location>
</feature>
<gene>
    <name evidence="2" type="ORF">L207DRAFT_534403</name>
</gene>
<accession>A0A2J6R682</accession>
<feature type="compositionally biased region" description="Basic and acidic residues" evidence="1">
    <location>
        <begin position="19"/>
        <end position="32"/>
    </location>
</feature>
<evidence type="ECO:0000313" key="2">
    <source>
        <dbReference type="EMBL" id="PMD34030.1"/>
    </source>
</evidence>
<sequence>MERGGGGKDKQAEVVAEAEAERQKDRAREERGAAQGRAAEQHRAIAGMRPEPGPRSKRLLKSADADVRRASRRWMSAKACAGEAGSAATNGGRVGGESVGVGVGVGVGRKRCGSQSMPRKAAGSKAHIERLDRAEQSRAEQSRAERRTPSAERTEQHEKQRTNERQRSCQQLLRVATTPNSPHLTSPAPAPAPAPAPQSPWTGERAAAAAASLRRIESPRQAR</sequence>
<feature type="region of interest" description="Disordered" evidence="1">
    <location>
        <begin position="1"/>
        <end position="67"/>
    </location>
</feature>
<feature type="compositionally biased region" description="Basic and acidic residues" evidence="1">
    <location>
        <begin position="1"/>
        <end position="12"/>
    </location>
</feature>
<feature type="region of interest" description="Disordered" evidence="1">
    <location>
        <begin position="79"/>
        <end position="223"/>
    </location>
</feature>
<evidence type="ECO:0000313" key="3">
    <source>
        <dbReference type="Proteomes" id="UP000235786"/>
    </source>
</evidence>
<name>A0A2J6R682_HYAVF</name>
<feature type="compositionally biased region" description="Low complexity" evidence="1">
    <location>
        <begin position="79"/>
        <end position="88"/>
    </location>
</feature>
<keyword evidence="3" id="KW-1185">Reference proteome</keyword>
<dbReference type="EMBL" id="KZ613954">
    <property type="protein sequence ID" value="PMD34030.1"/>
    <property type="molecule type" value="Genomic_DNA"/>
</dbReference>
<feature type="compositionally biased region" description="Basic and acidic residues" evidence="1">
    <location>
        <begin position="126"/>
        <end position="167"/>
    </location>
</feature>
<dbReference type="AlphaFoldDB" id="A0A2J6R682"/>
<feature type="compositionally biased region" description="Gly residues" evidence="1">
    <location>
        <begin position="92"/>
        <end position="107"/>
    </location>
</feature>
<organism evidence="2 3">
    <name type="scientific">Hyaloscypha variabilis (strain UAMH 11265 / GT02V1 / F)</name>
    <name type="common">Meliniomyces variabilis</name>
    <dbReference type="NCBI Taxonomy" id="1149755"/>
    <lineage>
        <taxon>Eukaryota</taxon>
        <taxon>Fungi</taxon>
        <taxon>Dikarya</taxon>
        <taxon>Ascomycota</taxon>
        <taxon>Pezizomycotina</taxon>
        <taxon>Leotiomycetes</taxon>
        <taxon>Helotiales</taxon>
        <taxon>Hyaloscyphaceae</taxon>
        <taxon>Hyaloscypha</taxon>
        <taxon>Hyaloscypha variabilis</taxon>
    </lineage>
</organism>
<proteinExistence type="predicted"/>
<protein>
    <submittedName>
        <fullName evidence="2">Uncharacterized protein</fullName>
    </submittedName>
</protein>
<reference evidence="2 3" key="1">
    <citation type="submission" date="2016-04" db="EMBL/GenBank/DDBJ databases">
        <title>A degradative enzymes factory behind the ericoid mycorrhizal symbiosis.</title>
        <authorList>
            <consortium name="DOE Joint Genome Institute"/>
            <person name="Martino E."/>
            <person name="Morin E."/>
            <person name="Grelet G."/>
            <person name="Kuo A."/>
            <person name="Kohler A."/>
            <person name="Daghino S."/>
            <person name="Barry K."/>
            <person name="Choi C."/>
            <person name="Cichocki N."/>
            <person name="Clum A."/>
            <person name="Copeland A."/>
            <person name="Hainaut M."/>
            <person name="Haridas S."/>
            <person name="Labutti K."/>
            <person name="Lindquist E."/>
            <person name="Lipzen A."/>
            <person name="Khouja H.-R."/>
            <person name="Murat C."/>
            <person name="Ohm R."/>
            <person name="Olson A."/>
            <person name="Spatafora J."/>
            <person name="Veneault-Fourrey C."/>
            <person name="Henrissat B."/>
            <person name="Grigoriev I."/>
            <person name="Martin F."/>
            <person name="Perotto S."/>
        </authorList>
    </citation>
    <scope>NUCLEOTIDE SEQUENCE [LARGE SCALE GENOMIC DNA]</scope>
    <source>
        <strain evidence="2 3">F</strain>
    </source>
</reference>
<dbReference type="Proteomes" id="UP000235786">
    <property type="component" value="Unassembled WGS sequence"/>
</dbReference>
<feature type="compositionally biased region" description="Pro residues" evidence="1">
    <location>
        <begin position="188"/>
        <end position="198"/>
    </location>
</feature>
<evidence type="ECO:0000256" key="1">
    <source>
        <dbReference type="SAM" id="MobiDB-lite"/>
    </source>
</evidence>